<dbReference type="EMBL" id="AP027925">
    <property type="protein sequence ID" value="BED92342.1"/>
    <property type="molecule type" value="Genomic_DNA"/>
</dbReference>
<proteinExistence type="predicted"/>
<dbReference type="AlphaFoldDB" id="A0AA48I225"/>
<evidence type="ECO:0000313" key="1">
    <source>
        <dbReference type="EMBL" id="BED92342.1"/>
    </source>
</evidence>
<accession>A0AA48I225</accession>
<dbReference type="KEGG" id="ptrh:RsTaC01_0034"/>
<name>A0AA48I225_9FIRM</name>
<dbReference type="Proteomes" id="UP001335720">
    <property type="component" value="Chromosome"/>
</dbReference>
<protein>
    <submittedName>
        <fullName evidence="1">Uncharacterized protein</fullName>
    </submittedName>
</protein>
<gene>
    <name evidence="1" type="ORF">RsTaC01_0034</name>
</gene>
<organism evidence="1">
    <name type="scientific">Candidatus Paraimprobicoccus trichonymphae</name>
    <dbReference type="NCBI Taxonomy" id="3033793"/>
    <lineage>
        <taxon>Bacteria</taxon>
        <taxon>Bacillati</taxon>
        <taxon>Bacillota</taxon>
        <taxon>Clostridia</taxon>
        <taxon>Candidatus Paraimprobicoccus</taxon>
    </lineage>
</organism>
<reference evidence="1" key="1">
    <citation type="journal article" date="2023" name="ISME J.">
        <title>Emergence of putative energy parasites within Clostridia revealed by genome analysis of a novel endosymbiotic clade.</title>
        <authorList>
            <person name="Takahashi K."/>
            <person name="Kuwahara H."/>
            <person name="Horikawa Y."/>
            <person name="Izawa K."/>
            <person name="Kato D."/>
            <person name="Inagaki T."/>
            <person name="Yuki M."/>
            <person name="Ohkuma M."/>
            <person name="Hongoh Y."/>
        </authorList>
    </citation>
    <scope>NUCLEOTIDE SEQUENCE</scope>
    <source>
        <strain evidence="1">RsTa-C01</strain>
    </source>
</reference>
<sequence length="232" mass="26339">MGKKETSVELAWKALENEGNNNYFYSGIFRVGTVRDHFQNLVSAIKAKNREDGAALKFYSICVKIKKEIENKQFGVLNLNKQLKRLRIFEVNLLGRSQVFKRKFATELKKIAEIAKNNPDDNEKGVILKIIKANINNKLTAAFKTKIWNEKLENKEKTTSTKTLKSIIEKLVEMLKAGSNPIVKTEQLDKIIGLLDALKGPEKSINKIKKVFSCVKDYCIPGSRKTLHPISS</sequence>